<evidence type="ECO:0000256" key="1">
    <source>
        <dbReference type="ARBA" id="ARBA00007191"/>
    </source>
</evidence>
<evidence type="ECO:0000259" key="3">
    <source>
        <dbReference type="SMART" id="SM00960"/>
    </source>
</evidence>
<dbReference type="InterPro" id="IPR004942">
    <property type="entry name" value="Roadblock/LAMTOR2_dom"/>
</dbReference>
<dbReference type="PaxDb" id="2903-EOD35960"/>
<dbReference type="PANTHER" id="PTHR10779">
    <property type="entry name" value="DYNEIN LIGHT CHAIN ROADBLOCK"/>
    <property type="match status" value="1"/>
</dbReference>
<evidence type="ECO:0000313" key="4">
    <source>
        <dbReference type="EnsemblProtists" id="EOD35960"/>
    </source>
</evidence>
<accession>A0A0D3KJM5</accession>
<reference evidence="4" key="2">
    <citation type="submission" date="2024-10" db="UniProtKB">
        <authorList>
            <consortium name="EnsemblProtists"/>
        </authorList>
    </citation>
    <scope>IDENTIFICATION</scope>
</reference>
<feature type="domain" description="Roadblock/LAMTOR2" evidence="3">
    <location>
        <begin position="62"/>
        <end position="156"/>
    </location>
</feature>
<dbReference type="Pfam" id="PF03259">
    <property type="entry name" value="Robl_LC7"/>
    <property type="match status" value="1"/>
</dbReference>
<dbReference type="Gene3D" id="3.30.450.30">
    <property type="entry name" value="Dynein light chain 2a, cytoplasmic"/>
    <property type="match status" value="1"/>
</dbReference>
<protein>
    <recommendedName>
        <fullName evidence="3">Roadblock/LAMTOR2 domain-containing protein</fullName>
    </recommendedName>
</protein>
<dbReference type="STRING" id="2903.R1FAI4"/>
<comment type="similarity">
    <text evidence="1">Belongs to the GAMAD family.</text>
</comment>
<dbReference type="SUPFAM" id="SSF103196">
    <property type="entry name" value="Roadblock/LC7 domain"/>
    <property type="match status" value="1"/>
</dbReference>
<reference evidence="5" key="1">
    <citation type="journal article" date="2013" name="Nature">
        <title>Pan genome of the phytoplankton Emiliania underpins its global distribution.</title>
        <authorList>
            <person name="Read B.A."/>
            <person name="Kegel J."/>
            <person name="Klute M.J."/>
            <person name="Kuo A."/>
            <person name="Lefebvre S.C."/>
            <person name="Maumus F."/>
            <person name="Mayer C."/>
            <person name="Miller J."/>
            <person name="Monier A."/>
            <person name="Salamov A."/>
            <person name="Young J."/>
            <person name="Aguilar M."/>
            <person name="Claverie J.M."/>
            <person name="Frickenhaus S."/>
            <person name="Gonzalez K."/>
            <person name="Herman E.K."/>
            <person name="Lin Y.C."/>
            <person name="Napier J."/>
            <person name="Ogata H."/>
            <person name="Sarno A.F."/>
            <person name="Shmutz J."/>
            <person name="Schroeder D."/>
            <person name="de Vargas C."/>
            <person name="Verret F."/>
            <person name="von Dassow P."/>
            <person name="Valentin K."/>
            <person name="Van de Peer Y."/>
            <person name="Wheeler G."/>
            <person name="Dacks J.B."/>
            <person name="Delwiche C.F."/>
            <person name="Dyhrman S.T."/>
            <person name="Glockner G."/>
            <person name="John U."/>
            <person name="Richards T."/>
            <person name="Worden A.Z."/>
            <person name="Zhang X."/>
            <person name="Grigoriev I.V."/>
            <person name="Allen A.E."/>
            <person name="Bidle K."/>
            <person name="Borodovsky M."/>
            <person name="Bowler C."/>
            <person name="Brownlee C."/>
            <person name="Cock J.M."/>
            <person name="Elias M."/>
            <person name="Gladyshev V.N."/>
            <person name="Groth M."/>
            <person name="Guda C."/>
            <person name="Hadaegh A."/>
            <person name="Iglesias-Rodriguez M.D."/>
            <person name="Jenkins J."/>
            <person name="Jones B.M."/>
            <person name="Lawson T."/>
            <person name="Leese F."/>
            <person name="Lindquist E."/>
            <person name="Lobanov A."/>
            <person name="Lomsadze A."/>
            <person name="Malik S.B."/>
            <person name="Marsh M.E."/>
            <person name="Mackinder L."/>
            <person name="Mock T."/>
            <person name="Mueller-Roeber B."/>
            <person name="Pagarete A."/>
            <person name="Parker M."/>
            <person name="Probert I."/>
            <person name="Quesneville H."/>
            <person name="Raines C."/>
            <person name="Rensing S.A."/>
            <person name="Riano-Pachon D.M."/>
            <person name="Richier S."/>
            <person name="Rokitta S."/>
            <person name="Shiraiwa Y."/>
            <person name="Soanes D.M."/>
            <person name="van der Giezen M."/>
            <person name="Wahlund T.M."/>
            <person name="Williams B."/>
            <person name="Wilson W."/>
            <person name="Wolfe G."/>
            <person name="Wurch L.L."/>
        </authorList>
    </citation>
    <scope>NUCLEOTIDE SEQUENCE</scope>
</reference>
<dbReference type="GeneID" id="17281231"/>
<dbReference type="EnsemblProtists" id="EOD35960">
    <property type="protein sequence ID" value="EOD35960"/>
    <property type="gene ID" value="EMIHUDRAFT_423377"/>
</dbReference>
<evidence type="ECO:0000313" key="5">
    <source>
        <dbReference type="Proteomes" id="UP000013827"/>
    </source>
</evidence>
<dbReference type="KEGG" id="ehx:EMIHUDRAFT_423377"/>
<dbReference type="RefSeq" id="XP_005788389.1">
    <property type="nucleotide sequence ID" value="XM_005788332.1"/>
</dbReference>
<sequence length="204" mass="21607">MTSEAYENGFHNEAGQQDEMGAPSHGEDAATAHTSAVGPAENGHAAHHNDLVERAGESERAMEATVDRMQSVHGVLGTVVFRGDGTVLKSTLSPSEAARHVPGACQLLLRAMSAAEAVGAPGGLRNLAVRTKKHELLLSCSERFSPSAGFGLLVLQDPSLVIDTKVGVRDLIAKLRKLGCEIPPAADRAWLLEILEGEMMRRGL</sequence>
<organism evidence="4 5">
    <name type="scientific">Emiliania huxleyi (strain CCMP1516)</name>
    <dbReference type="NCBI Taxonomy" id="280463"/>
    <lineage>
        <taxon>Eukaryota</taxon>
        <taxon>Haptista</taxon>
        <taxon>Haptophyta</taxon>
        <taxon>Prymnesiophyceae</taxon>
        <taxon>Isochrysidales</taxon>
        <taxon>Noelaerhabdaceae</taxon>
        <taxon>Emiliania</taxon>
    </lineage>
</organism>
<dbReference type="Proteomes" id="UP000013827">
    <property type="component" value="Unassembled WGS sequence"/>
</dbReference>
<keyword evidence="5" id="KW-1185">Reference proteome</keyword>
<proteinExistence type="inferred from homology"/>
<name>A0A0D3KJM5_EMIH1</name>
<evidence type="ECO:0000256" key="2">
    <source>
        <dbReference type="SAM" id="MobiDB-lite"/>
    </source>
</evidence>
<feature type="region of interest" description="Disordered" evidence="2">
    <location>
        <begin position="1"/>
        <end position="33"/>
    </location>
</feature>
<dbReference type="HOGENOM" id="CLU_1345377_0_0_1"/>
<dbReference type="AlphaFoldDB" id="A0A0D3KJM5"/>
<dbReference type="SMART" id="SM00960">
    <property type="entry name" value="Robl_LC7"/>
    <property type="match status" value="1"/>
</dbReference>